<evidence type="ECO:0000256" key="1">
    <source>
        <dbReference type="SAM" id="Phobius"/>
    </source>
</evidence>
<gene>
    <name evidence="2" type="ORF">THITE_2108044</name>
</gene>
<sequence>MAAWWWQIGAGTCLVSICLLLSVAPPGYWIVDSLLWLVFRLLRGFFPEWSLK</sequence>
<dbReference type="Proteomes" id="UP000008181">
    <property type="component" value="Chromosome 1"/>
</dbReference>
<organism evidence="2 3">
    <name type="scientific">Thermothielavioides terrestris (strain ATCC 38088 / NRRL 8126)</name>
    <name type="common">Thielavia terrestris</name>
    <dbReference type="NCBI Taxonomy" id="578455"/>
    <lineage>
        <taxon>Eukaryota</taxon>
        <taxon>Fungi</taxon>
        <taxon>Dikarya</taxon>
        <taxon>Ascomycota</taxon>
        <taxon>Pezizomycotina</taxon>
        <taxon>Sordariomycetes</taxon>
        <taxon>Sordariomycetidae</taxon>
        <taxon>Sordariales</taxon>
        <taxon>Chaetomiaceae</taxon>
        <taxon>Thermothielavioides</taxon>
        <taxon>Thermothielavioides terrestris</taxon>
    </lineage>
</organism>
<keyword evidence="1" id="KW-1133">Transmembrane helix</keyword>
<dbReference type="RefSeq" id="XP_003649483.1">
    <property type="nucleotide sequence ID" value="XM_003649435.1"/>
</dbReference>
<dbReference type="EMBL" id="CP003009">
    <property type="protein sequence ID" value="AEO63147.1"/>
    <property type="molecule type" value="Genomic_DNA"/>
</dbReference>
<dbReference type="HOGENOM" id="CLU_3088958_0_0_1"/>
<dbReference type="GeneID" id="11517175"/>
<dbReference type="KEGG" id="ttt:THITE_2108044"/>
<name>G2QXC4_THETT</name>
<evidence type="ECO:0000313" key="3">
    <source>
        <dbReference type="Proteomes" id="UP000008181"/>
    </source>
</evidence>
<accession>G2QXC4</accession>
<protein>
    <submittedName>
        <fullName evidence="2">Uncharacterized protein</fullName>
    </submittedName>
</protein>
<dbReference type="AlphaFoldDB" id="G2QXC4"/>
<feature type="transmembrane region" description="Helical" evidence="1">
    <location>
        <begin position="6"/>
        <end position="31"/>
    </location>
</feature>
<keyword evidence="3" id="KW-1185">Reference proteome</keyword>
<keyword evidence="1" id="KW-0812">Transmembrane</keyword>
<keyword evidence="1" id="KW-0472">Membrane</keyword>
<evidence type="ECO:0000313" key="2">
    <source>
        <dbReference type="EMBL" id="AEO63147.1"/>
    </source>
</evidence>
<proteinExistence type="predicted"/>
<reference evidence="2 3" key="1">
    <citation type="journal article" date="2011" name="Nat. Biotechnol.">
        <title>Comparative genomic analysis of the thermophilic biomass-degrading fungi Myceliophthora thermophila and Thielavia terrestris.</title>
        <authorList>
            <person name="Berka R.M."/>
            <person name="Grigoriev I.V."/>
            <person name="Otillar R."/>
            <person name="Salamov A."/>
            <person name="Grimwood J."/>
            <person name="Reid I."/>
            <person name="Ishmael N."/>
            <person name="John T."/>
            <person name="Darmond C."/>
            <person name="Moisan M.-C."/>
            <person name="Henrissat B."/>
            <person name="Coutinho P.M."/>
            <person name="Lombard V."/>
            <person name="Natvig D.O."/>
            <person name="Lindquist E."/>
            <person name="Schmutz J."/>
            <person name="Lucas S."/>
            <person name="Harris P."/>
            <person name="Powlowski J."/>
            <person name="Bellemare A."/>
            <person name="Taylor D."/>
            <person name="Butler G."/>
            <person name="de Vries R.P."/>
            <person name="Allijn I.E."/>
            <person name="van den Brink J."/>
            <person name="Ushinsky S."/>
            <person name="Storms R."/>
            <person name="Powell A.J."/>
            <person name="Paulsen I.T."/>
            <person name="Elbourne L.D.H."/>
            <person name="Baker S.E."/>
            <person name="Magnuson J."/>
            <person name="LaBoissiere S."/>
            <person name="Clutterbuck A.J."/>
            <person name="Martinez D."/>
            <person name="Wogulis M."/>
            <person name="de Leon A.L."/>
            <person name="Rey M.W."/>
            <person name="Tsang A."/>
        </authorList>
    </citation>
    <scope>NUCLEOTIDE SEQUENCE [LARGE SCALE GENOMIC DNA]</scope>
    <source>
        <strain evidence="3">ATCC 38088 / NRRL 8126</strain>
    </source>
</reference>